<evidence type="ECO:0000256" key="1">
    <source>
        <dbReference type="SAM" id="Phobius"/>
    </source>
</evidence>
<organism evidence="2 5">
    <name type="scientific">Leptomonas pyrrhocoris</name>
    <name type="common">Firebug parasite</name>
    <dbReference type="NCBI Taxonomy" id="157538"/>
    <lineage>
        <taxon>Eukaryota</taxon>
        <taxon>Discoba</taxon>
        <taxon>Euglenozoa</taxon>
        <taxon>Kinetoplastea</taxon>
        <taxon>Metakinetoplastina</taxon>
        <taxon>Trypanosomatida</taxon>
        <taxon>Trypanosomatidae</taxon>
        <taxon>Leishmaniinae</taxon>
        <taxon>Leptomonas</taxon>
    </lineage>
</organism>
<keyword evidence="1" id="KW-0812">Transmembrane</keyword>
<dbReference type="GeneID" id="26907166"/>
<evidence type="ECO:0000313" key="3">
    <source>
        <dbReference type="EMBL" id="KPA77487.1"/>
    </source>
</evidence>
<keyword evidence="1" id="KW-1133">Transmembrane helix</keyword>
<reference evidence="2 5" key="1">
    <citation type="submission" date="2015-07" db="EMBL/GenBank/DDBJ databases">
        <title>High-quality genome of monoxenous trypanosomatid Leptomonas pyrrhocoris.</title>
        <authorList>
            <person name="Flegontov P."/>
            <person name="Butenko A."/>
            <person name="Firsov S."/>
            <person name="Vlcek C."/>
            <person name="Logacheva M.D."/>
            <person name="Field M."/>
            <person name="Filatov D."/>
            <person name="Flegontova O."/>
            <person name="Gerasimov E."/>
            <person name="Jackson A.P."/>
            <person name="Kelly S."/>
            <person name="Opperdoes F."/>
            <person name="O'Reilly A."/>
            <person name="Votypka J."/>
            <person name="Yurchenko V."/>
            <person name="Lukes J."/>
        </authorList>
    </citation>
    <scope>NUCLEOTIDE SEQUENCE [LARGE SCALE GENOMIC DNA]</scope>
    <source>
        <strain evidence="2">H10</strain>
    </source>
</reference>
<sequence length="57" mass="6717">MPFLSHVRVLRSATPTHQPQPQRCARCFISFLFLRRFLFRALSYSVTMCISILFSHT</sequence>
<dbReference type="Proteomes" id="UP000037923">
    <property type="component" value="Unassembled WGS sequence"/>
</dbReference>
<proteinExistence type="predicted"/>
<dbReference type="EMBL" id="LGTL01000016">
    <property type="protein sequence ID" value="KPA77489.1"/>
    <property type="molecule type" value="Genomic_DNA"/>
</dbReference>
<accession>A0A0M9FWG4</accession>
<evidence type="ECO:0000313" key="5">
    <source>
        <dbReference type="Proteomes" id="UP000037923"/>
    </source>
</evidence>
<dbReference type="GeneID" id="26907164"/>
<dbReference type="VEuPathDB" id="TriTrypDB:LpyrH10_16_0600"/>
<comment type="caution">
    <text evidence="2">The sequence shown here is derived from an EMBL/GenBank/DDBJ whole genome shotgun (WGS) entry which is preliminary data.</text>
</comment>
<dbReference type="EMBL" id="LGTL01000016">
    <property type="protein sequence ID" value="KPA77485.1"/>
    <property type="molecule type" value="Genomic_DNA"/>
</dbReference>
<keyword evidence="5" id="KW-1185">Reference proteome</keyword>
<evidence type="ECO:0000313" key="4">
    <source>
        <dbReference type="EMBL" id="KPA77489.1"/>
    </source>
</evidence>
<dbReference type="RefSeq" id="XP_015655924.1">
    <property type="nucleotide sequence ID" value="XM_015805311.1"/>
</dbReference>
<dbReference type="GeneID" id="26907162"/>
<dbReference type="RefSeq" id="XP_015655928.1">
    <property type="nucleotide sequence ID" value="XM_015805315.1"/>
</dbReference>
<gene>
    <name evidence="2" type="ORF">ABB37_06876</name>
    <name evidence="3" type="ORF">ABB37_06878</name>
    <name evidence="4" type="ORF">ABB37_06880</name>
</gene>
<dbReference type="VEuPathDB" id="TriTrypDB:LpyrH10_16_0620"/>
<name>A0A0M9FWG4_LEPPY</name>
<dbReference type="VEuPathDB" id="TriTrypDB:LpyrH10_16_0580"/>
<dbReference type="RefSeq" id="XP_015655926.1">
    <property type="nucleotide sequence ID" value="XM_015805313.1"/>
</dbReference>
<protein>
    <submittedName>
        <fullName evidence="2">Uncharacterized protein</fullName>
    </submittedName>
</protein>
<evidence type="ECO:0000313" key="2">
    <source>
        <dbReference type="EMBL" id="KPA77485.1"/>
    </source>
</evidence>
<dbReference type="EMBL" id="LGTL01000016">
    <property type="protein sequence ID" value="KPA77487.1"/>
    <property type="molecule type" value="Genomic_DNA"/>
</dbReference>
<feature type="transmembrane region" description="Helical" evidence="1">
    <location>
        <begin position="37"/>
        <end position="54"/>
    </location>
</feature>
<keyword evidence="1" id="KW-0472">Membrane</keyword>
<dbReference type="AlphaFoldDB" id="A0A0M9FWG4"/>